<dbReference type="Pfam" id="PF04413">
    <property type="entry name" value="Glycos_transf_N"/>
    <property type="match status" value="1"/>
</dbReference>
<evidence type="ECO:0000313" key="15">
    <source>
        <dbReference type="Proteomes" id="UP000295247"/>
    </source>
</evidence>
<accession>A0A4R4AKI8</accession>
<dbReference type="InterPro" id="IPR039901">
    <property type="entry name" value="Kdotransferase"/>
</dbReference>
<evidence type="ECO:0000256" key="3">
    <source>
        <dbReference type="ARBA" id="ARBA00006380"/>
    </source>
</evidence>
<dbReference type="SUPFAM" id="SSF53756">
    <property type="entry name" value="UDP-Glycosyltransferase/glycogen phosphorylase"/>
    <property type="match status" value="1"/>
</dbReference>
<keyword evidence="12" id="KW-1003">Cell membrane</keyword>
<evidence type="ECO:0000256" key="1">
    <source>
        <dbReference type="ARBA" id="ARBA00004388"/>
    </source>
</evidence>
<evidence type="ECO:0000256" key="7">
    <source>
        <dbReference type="ARBA" id="ARBA00022968"/>
    </source>
</evidence>
<protein>
    <recommendedName>
        <fullName evidence="5 12">3-deoxy-D-manno-octulosonic acid transferase</fullName>
        <shortName evidence="12">Kdo transferase</shortName>
        <ecNumber evidence="4 12">2.4.99.12</ecNumber>
    </recommendedName>
    <alternativeName>
        <fullName evidence="8 12">Lipid IV(A) 3-deoxy-D-manno-octulosonic acid transferase</fullName>
    </alternativeName>
</protein>
<dbReference type="FunFam" id="3.40.50.11720:FF:000001">
    <property type="entry name" value="3-deoxy-D-manno-octulosonic acid transferase"/>
    <property type="match status" value="1"/>
</dbReference>
<dbReference type="InterPro" id="IPR007507">
    <property type="entry name" value="Glycos_transf_N"/>
</dbReference>
<dbReference type="AlphaFoldDB" id="A0A4R4AKI8"/>
<dbReference type="PANTHER" id="PTHR42755">
    <property type="entry name" value="3-DEOXY-MANNO-OCTULOSONATE CYTIDYLYLTRANSFERASE"/>
    <property type="match status" value="1"/>
</dbReference>
<keyword evidence="7" id="KW-0812">Transmembrane</keyword>
<dbReference type="RefSeq" id="WP_132228309.1">
    <property type="nucleotide sequence ID" value="NZ_NRRH01000001.1"/>
</dbReference>
<dbReference type="FunFam" id="3.40.50.2000:FF:000032">
    <property type="entry name" value="3-deoxy-D-manno-octulosonic acid transferase"/>
    <property type="match status" value="1"/>
</dbReference>
<feature type="active site" description="Proton acceptor" evidence="10">
    <location>
        <position position="74"/>
    </location>
</feature>
<evidence type="ECO:0000256" key="2">
    <source>
        <dbReference type="ARBA" id="ARBA00004713"/>
    </source>
</evidence>
<name>A0A4R4AKI8_MARGR</name>
<evidence type="ECO:0000313" key="14">
    <source>
        <dbReference type="EMBL" id="TCW39937.1"/>
    </source>
</evidence>
<evidence type="ECO:0000256" key="5">
    <source>
        <dbReference type="ARBA" id="ARBA00019077"/>
    </source>
</evidence>
<evidence type="ECO:0000256" key="10">
    <source>
        <dbReference type="PIRSR" id="PIRSR639901-1"/>
    </source>
</evidence>
<feature type="site" description="Transition state stabilizer" evidence="11">
    <location>
        <position position="222"/>
    </location>
</feature>
<keyword evidence="12" id="KW-0472">Membrane</keyword>
<evidence type="ECO:0000259" key="13">
    <source>
        <dbReference type="Pfam" id="PF04413"/>
    </source>
</evidence>
<comment type="subcellular location">
    <subcellularLocation>
        <location evidence="1">Cell inner membrane</location>
        <topology evidence="1">Single-pass membrane protein</topology>
        <orientation evidence="1">Cytoplasmic side</orientation>
    </subcellularLocation>
    <subcellularLocation>
        <location evidence="12">Cell membrane</location>
    </subcellularLocation>
</comment>
<dbReference type="EC" id="2.4.99.12" evidence="4 12"/>
<comment type="pathway">
    <text evidence="2 12">Bacterial outer membrane biogenesis; LPS core biosynthesis.</text>
</comment>
<comment type="catalytic activity">
    <reaction evidence="9 12">
        <text>lipid IVA (E. coli) + CMP-3-deoxy-beta-D-manno-octulosonate = alpha-Kdo-(2-&gt;6)-lipid IVA (E. coli) + CMP + H(+)</text>
        <dbReference type="Rhea" id="RHEA:28066"/>
        <dbReference type="ChEBI" id="CHEBI:15378"/>
        <dbReference type="ChEBI" id="CHEBI:58603"/>
        <dbReference type="ChEBI" id="CHEBI:60364"/>
        <dbReference type="ChEBI" id="CHEBI:60377"/>
        <dbReference type="ChEBI" id="CHEBI:85987"/>
        <dbReference type="EC" id="2.4.99.12"/>
    </reaction>
</comment>
<comment type="function">
    <text evidence="12">Involved in lipopolysaccharide (LPS) biosynthesis. Catalyzes the transfer of 3-deoxy-D-manno-octulosonate (Kdo) residue(s) from CMP-Kdo to lipid IV(A), the tetraacyldisaccharide-1,4'-bisphosphate precursor of lipid A.</text>
</comment>
<gene>
    <name evidence="14" type="ORF">EDC29_101353</name>
</gene>
<evidence type="ECO:0000256" key="12">
    <source>
        <dbReference type="RuleBase" id="RU365103"/>
    </source>
</evidence>
<reference evidence="14 15" key="1">
    <citation type="submission" date="2019-03" db="EMBL/GenBank/DDBJ databases">
        <title>Genomic Encyclopedia of Type Strains, Phase IV (KMG-IV): sequencing the most valuable type-strain genomes for metagenomic binning, comparative biology and taxonomic classification.</title>
        <authorList>
            <person name="Goeker M."/>
        </authorList>
    </citation>
    <scope>NUCLEOTIDE SEQUENCE [LARGE SCALE GENOMIC DNA]</scope>
    <source>
        <strain evidence="14 15">DSM 203</strain>
    </source>
</reference>
<dbReference type="GO" id="GO:0043842">
    <property type="term" value="F:Kdo transferase activity"/>
    <property type="evidence" value="ECO:0007669"/>
    <property type="project" value="UniProtKB-EC"/>
</dbReference>
<feature type="site" description="Transition state stabilizer" evidence="11">
    <location>
        <position position="144"/>
    </location>
</feature>
<comment type="similarity">
    <text evidence="3">Belongs to the glycosyltransferase group 1 family. Glycosyltransferase 30 subfamily.</text>
</comment>
<evidence type="ECO:0000256" key="6">
    <source>
        <dbReference type="ARBA" id="ARBA00022679"/>
    </source>
</evidence>
<comment type="caution">
    <text evidence="14">The sequence shown here is derived from an EMBL/GenBank/DDBJ whole genome shotgun (WGS) entry which is preliminary data.</text>
</comment>
<keyword evidence="6 12" id="KW-0808">Transferase</keyword>
<dbReference type="Gene3D" id="3.40.50.11720">
    <property type="entry name" value="3-Deoxy-D-manno-octulosonic-acid transferase, N-terminal domain"/>
    <property type="match status" value="1"/>
</dbReference>
<evidence type="ECO:0000256" key="4">
    <source>
        <dbReference type="ARBA" id="ARBA00012621"/>
    </source>
</evidence>
<proteinExistence type="inferred from homology"/>
<dbReference type="GO" id="GO:0009245">
    <property type="term" value="P:lipid A biosynthetic process"/>
    <property type="evidence" value="ECO:0007669"/>
    <property type="project" value="TreeGrafter"/>
</dbReference>
<dbReference type="Gene3D" id="3.40.50.2000">
    <property type="entry name" value="Glycogen Phosphorylase B"/>
    <property type="match status" value="1"/>
</dbReference>
<dbReference type="NCBIfam" id="NF004388">
    <property type="entry name" value="PRK05749.1-4"/>
    <property type="match status" value="1"/>
</dbReference>
<dbReference type="UniPathway" id="UPA00958"/>
<dbReference type="GO" id="GO:0009244">
    <property type="term" value="P:lipopolysaccharide core region biosynthetic process"/>
    <property type="evidence" value="ECO:0007669"/>
    <property type="project" value="UniProtKB-UniRule"/>
</dbReference>
<evidence type="ECO:0000256" key="11">
    <source>
        <dbReference type="PIRSR" id="PIRSR639901-2"/>
    </source>
</evidence>
<dbReference type="InterPro" id="IPR038107">
    <property type="entry name" value="Glycos_transf_N_sf"/>
</dbReference>
<organism evidence="14 15">
    <name type="scientific">Marichromatium gracile</name>
    <name type="common">Chromatium gracile</name>
    <dbReference type="NCBI Taxonomy" id="1048"/>
    <lineage>
        <taxon>Bacteria</taxon>
        <taxon>Pseudomonadati</taxon>
        <taxon>Pseudomonadota</taxon>
        <taxon>Gammaproteobacteria</taxon>
        <taxon>Chromatiales</taxon>
        <taxon>Chromatiaceae</taxon>
        <taxon>Marichromatium</taxon>
    </lineage>
</organism>
<evidence type="ECO:0000256" key="8">
    <source>
        <dbReference type="ARBA" id="ARBA00031445"/>
    </source>
</evidence>
<dbReference type="Proteomes" id="UP000295247">
    <property type="component" value="Unassembled WGS sequence"/>
</dbReference>
<keyword evidence="7" id="KW-0735">Signal-anchor</keyword>
<sequence length="437" mass="47266">MSESVIEDQPSFRGTLLQLLYTLVLRLTLPLVLLRLVLRGLSRPARELRLGERLARGVPAPPVEVWVHAVSVGEVLAARGLINHLLARTPTCRVLVTTTTPTGAERLHALFGERVAHRYTPYDLPGVQARFLDQARPRLLIVIETEIWPNMLDACAERGIPSLLVNARLSARSARGYAQLGRLTAPTLRRFALIAAQGRGDARRFNALGAEPERVRVTGSVKFDVADDPERETRSAELRAHWGEGRPLWIAASTHEGEEARVLAAHRRVLEHHPEALLVLVPRHPERFDQVAALVETHGFRLARRTDPDADVSEAQVLLGDTMGELAGLIAAVDVAFIGGSLVPVGGHNLLEAAVAGVPALVGPHTFNFAEITTRLIGLGGCARVADSEALAARLTDWLAAPECRAAIGANGRAFVEANRGALARLIGLVEGYLPKG</sequence>
<evidence type="ECO:0000256" key="9">
    <source>
        <dbReference type="ARBA" id="ARBA00049183"/>
    </source>
</evidence>
<dbReference type="EMBL" id="SMDC01000001">
    <property type="protein sequence ID" value="TCW39937.1"/>
    <property type="molecule type" value="Genomic_DNA"/>
</dbReference>
<dbReference type="GO" id="GO:0005886">
    <property type="term" value="C:plasma membrane"/>
    <property type="evidence" value="ECO:0007669"/>
    <property type="project" value="UniProtKB-SubCell"/>
</dbReference>
<feature type="domain" description="3-deoxy-D-manno-octulosonic-acid transferase N-terminal" evidence="13">
    <location>
        <begin position="49"/>
        <end position="225"/>
    </location>
</feature>
<dbReference type="PANTHER" id="PTHR42755:SF1">
    <property type="entry name" value="3-DEOXY-D-MANNO-OCTULOSONIC ACID TRANSFERASE, MITOCHONDRIAL-RELATED"/>
    <property type="match status" value="1"/>
</dbReference>
<keyword evidence="12" id="KW-0448">Lipopolysaccharide biosynthesis</keyword>